<accession>A0AC61R124</accession>
<evidence type="ECO:0000313" key="1">
    <source>
        <dbReference type="EMBL" id="TGX98559.1"/>
    </source>
</evidence>
<evidence type="ECO:0000313" key="2">
    <source>
        <dbReference type="Proteomes" id="UP000307720"/>
    </source>
</evidence>
<organism evidence="1 2">
    <name type="scientific">Hominisplanchenecus murintestinalis</name>
    <dbReference type="NCBI Taxonomy" id="2941517"/>
    <lineage>
        <taxon>Bacteria</taxon>
        <taxon>Bacillati</taxon>
        <taxon>Bacillota</taxon>
        <taxon>Clostridia</taxon>
        <taxon>Lachnospirales</taxon>
        <taxon>Lachnospiraceae</taxon>
        <taxon>Hominisplanchenecus</taxon>
    </lineage>
</organism>
<protein>
    <submittedName>
        <fullName evidence="1">Cysteine desulfurase</fullName>
    </submittedName>
</protein>
<comment type="caution">
    <text evidence="1">The sequence shown here is derived from an EMBL/GenBank/DDBJ whole genome shotgun (WGS) entry which is preliminary data.</text>
</comment>
<name>A0AC61R124_9FIRM</name>
<keyword evidence="2" id="KW-1185">Reference proteome</keyword>
<proteinExistence type="predicted"/>
<gene>
    <name evidence="1" type="ORF">E5357_08575</name>
</gene>
<reference evidence="1" key="1">
    <citation type="submission" date="2019-04" db="EMBL/GenBank/DDBJ databases">
        <title>Microbes associate with the intestines of laboratory mice.</title>
        <authorList>
            <person name="Navarre W."/>
            <person name="Wong E."/>
            <person name="Huang K."/>
            <person name="Tropini C."/>
            <person name="Ng K."/>
            <person name="Yu B."/>
        </authorList>
    </citation>
    <scope>NUCLEOTIDE SEQUENCE</scope>
    <source>
        <strain evidence="1">NM72_1-8</strain>
    </source>
</reference>
<dbReference type="Proteomes" id="UP000307720">
    <property type="component" value="Unassembled WGS sequence"/>
</dbReference>
<dbReference type="EMBL" id="SRZB01000016">
    <property type="protein sequence ID" value="TGX98559.1"/>
    <property type="molecule type" value="Genomic_DNA"/>
</dbReference>
<sequence>MEAYLDNSATTRCLESVRDIVVRTMIEDYGNPSSKHLKGMEAERYLRDARERIARTLKVSEKEIFFTSGGTESNNWALIGAAMANRRAGTHIITTAVEHAAVIQPMMYLEEQGFSVTYLPVNRYGEVSLADLKAAVQEDTILVSVMYVNNELGAAEPIEEIGHFLKEKYPGILFHVDAIQAYGKYRIFPKKAGIDMLSVSGHKIHGPKGTGFLYIQEKVKIKPLMLGGGQQKGMRSGTDNVPGIAGLGEAAGEAYRDFEEKRAHLLRLKEYFMEQVSMLPDVVINTRPGEDGAPHIVSVSFRGVRSEVLLHALEERGIYVSSGSACSSNKKLPVSAVLKEIGMERELLDATLRFSFGRFNTEEELAYCVEALKELLPMLRRYSRH</sequence>